<gene>
    <name evidence="3" type="ORF">ACFPGP_03160</name>
</gene>
<proteinExistence type="predicted"/>
<accession>A0ABW0BEP6</accession>
<evidence type="ECO:0000313" key="3">
    <source>
        <dbReference type="EMBL" id="MFC5175655.1"/>
    </source>
</evidence>
<organism evidence="3 4">
    <name type="scientific">Nocardioides taihuensis</name>
    <dbReference type="NCBI Taxonomy" id="1835606"/>
    <lineage>
        <taxon>Bacteria</taxon>
        <taxon>Bacillati</taxon>
        <taxon>Actinomycetota</taxon>
        <taxon>Actinomycetes</taxon>
        <taxon>Propionibacteriales</taxon>
        <taxon>Nocardioidaceae</taxon>
        <taxon>Nocardioides</taxon>
    </lineage>
</organism>
<keyword evidence="2" id="KW-0732">Signal</keyword>
<feature type="compositionally biased region" description="Basic and acidic residues" evidence="1">
    <location>
        <begin position="271"/>
        <end position="282"/>
    </location>
</feature>
<keyword evidence="4" id="KW-1185">Reference proteome</keyword>
<evidence type="ECO:0008006" key="5">
    <source>
        <dbReference type="Google" id="ProtNLM"/>
    </source>
</evidence>
<reference evidence="4" key="1">
    <citation type="journal article" date="2019" name="Int. J. Syst. Evol. Microbiol.">
        <title>The Global Catalogue of Microorganisms (GCM) 10K type strain sequencing project: providing services to taxonomists for standard genome sequencing and annotation.</title>
        <authorList>
            <consortium name="The Broad Institute Genomics Platform"/>
            <consortium name="The Broad Institute Genome Sequencing Center for Infectious Disease"/>
            <person name="Wu L."/>
            <person name="Ma J."/>
        </authorList>
    </citation>
    <scope>NUCLEOTIDE SEQUENCE [LARGE SCALE GENOMIC DNA]</scope>
    <source>
        <strain evidence="4">DFY41</strain>
    </source>
</reference>
<evidence type="ECO:0000256" key="2">
    <source>
        <dbReference type="SAM" id="SignalP"/>
    </source>
</evidence>
<dbReference type="RefSeq" id="WP_378586761.1">
    <property type="nucleotide sequence ID" value="NZ_JBHSKD010000004.1"/>
</dbReference>
<dbReference type="Proteomes" id="UP001596087">
    <property type="component" value="Unassembled WGS sequence"/>
</dbReference>
<name>A0ABW0BEP6_9ACTN</name>
<evidence type="ECO:0000313" key="4">
    <source>
        <dbReference type="Proteomes" id="UP001596087"/>
    </source>
</evidence>
<sequence length="539" mass="58068">MRTRPRTSRALPAFALALAAATMVTVSAHPAQPASAMEPRPSPVVSARTSASLSISPKNYIGGQLLTWSGNVGHRGERRVGLQLNMNLNGWVDVDGVHARTRADGSFSFGFRAPSMFGIRYRAKAGPYVTPDIVFNAKTQDLTVRRTGLEENRTNDAVRVDVGETYGLTVDTAPDNIFRSPQSAGAPVLVGRELTLQERTGPTTWHTVDTTTVGLQGFGFFTGLSEDAGTTVYRVRAENYFTDGNRIGWTQSFPLYVLAGRAAQDAYAAAHEADDPRAREVDAPSASRGGQPPTASQNFEWYPSYYDFGWATGESLDSPPGRGTRIKGHWVDYSSGSGRVAKYNGGLAIESKRYAGAGPGDFGTTSATLQGNAVTYGRWEVAMRIRNAFETGGRPYRVLAELIPARPSDYDCGAHNITVASISPFSQRVGIGVRSPRQVWRGAARDDFTPLVGPINAAVEVSRRHLTWFLDGAPVASVTRPAAIPRVPLTLRLSLRGDGQLEMNQTALISDWQRGFPISTGQQRVAARKLSGSSANAGC</sequence>
<protein>
    <recommendedName>
        <fullName evidence="5">GH16 domain-containing protein</fullName>
    </recommendedName>
</protein>
<feature type="signal peptide" evidence="2">
    <location>
        <begin position="1"/>
        <end position="28"/>
    </location>
</feature>
<feature type="chain" id="PRO_5046910707" description="GH16 domain-containing protein" evidence="2">
    <location>
        <begin position="29"/>
        <end position="539"/>
    </location>
</feature>
<comment type="caution">
    <text evidence="3">The sequence shown here is derived from an EMBL/GenBank/DDBJ whole genome shotgun (WGS) entry which is preliminary data.</text>
</comment>
<feature type="region of interest" description="Disordered" evidence="1">
    <location>
        <begin position="271"/>
        <end position="295"/>
    </location>
</feature>
<evidence type="ECO:0000256" key="1">
    <source>
        <dbReference type="SAM" id="MobiDB-lite"/>
    </source>
</evidence>
<dbReference type="EMBL" id="JBHSKD010000004">
    <property type="protein sequence ID" value="MFC5175655.1"/>
    <property type="molecule type" value="Genomic_DNA"/>
</dbReference>